<evidence type="ECO:0000313" key="3">
    <source>
        <dbReference type="Proteomes" id="UP001203852"/>
    </source>
</evidence>
<accession>A0AAN6DRM7</accession>
<dbReference type="PANTHER" id="PTHR33387:SF3">
    <property type="entry name" value="DUF985 DOMAIN-CONTAINING PROTEIN"/>
    <property type="match status" value="1"/>
</dbReference>
<name>A0AAN6DRM7_9EURO</name>
<reference evidence="2" key="1">
    <citation type="journal article" date="2022" name="bioRxiv">
        <title>Deciphering the potential niche of two novel black yeast fungi from a biological soil crust based on their genomes, phenotypes, and melanin regulation.</title>
        <authorList>
            <consortium name="DOE Joint Genome Institute"/>
            <person name="Carr E.C."/>
            <person name="Barton Q."/>
            <person name="Grambo S."/>
            <person name="Sullivan M."/>
            <person name="Renfro C.M."/>
            <person name="Kuo A."/>
            <person name="Pangilinan J."/>
            <person name="Lipzen A."/>
            <person name="Keymanesh K."/>
            <person name="Savage E."/>
            <person name="Barry K."/>
            <person name="Grigoriev I.V."/>
            <person name="Riekhof W.R."/>
            <person name="Harris S.S."/>
        </authorList>
    </citation>
    <scope>NUCLEOTIDE SEQUENCE</scope>
    <source>
        <strain evidence="2">JF 03-4F</strain>
    </source>
</reference>
<evidence type="ECO:0000313" key="2">
    <source>
        <dbReference type="EMBL" id="KAI1609947.1"/>
    </source>
</evidence>
<sequence>MSPIIPPTDAAYAQSLLAHPPPSEPGFIQSTISTLNLQDHIEGGYFVETDRDHLLVPNPFKNLPLLANATSKDHSETRHASTTIYYQIGQKSPVGYFHRNRGRTVHTLHRGRGRYVIMHFDQRDQNGQIPIETFVVGQDIEAGEKVQWIVEGGKFKASFLLPDSSRYDATAADGAETGSEKGLLISETVVPGFEFSDHDFLTAEGMAEALTDVQREEMRWLLKKGEQARMDQVVKQKA</sequence>
<organism evidence="2 3">
    <name type="scientific">Exophiala viscosa</name>
    <dbReference type="NCBI Taxonomy" id="2486360"/>
    <lineage>
        <taxon>Eukaryota</taxon>
        <taxon>Fungi</taxon>
        <taxon>Dikarya</taxon>
        <taxon>Ascomycota</taxon>
        <taxon>Pezizomycotina</taxon>
        <taxon>Eurotiomycetes</taxon>
        <taxon>Chaetothyriomycetidae</taxon>
        <taxon>Chaetothyriales</taxon>
        <taxon>Herpotrichiellaceae</taxon>
        <taxon>Exophiala</taxon>
    </lineage>
</organism>
<dbReference type="InterPro" id="IPR039935">
    <property type="entry name" value="YML079W-like"/>
</dbReference>
<feature type="domain" description="DUF985" evidence="1">
    <location>
        <begin position="29"/>
        <end position="200"/>
    </location>
</feature>
<comment type="caution">
    <text evidence="2">The sequence shown here is derived from an EMBL/GenBank/DDBJ whole genome shotgun (WGS) entry which is preliminary data.</text>
</comment>
<dbReference type="InterPro" id="IPR014710">
    <property type="entry name" value="RmlC-like_jellyroll"/>
</dbReference>
<dbReference type="Pfam" id="PF06172">
    <property type="entry name" value="Cupin_5"/>
    <property type="match status" value="1"/>
</dbReference>
<gene>
    <name evidence="2" type="ORF">EDD36DRAFT_60887</name>
</gene>
<evidence type="ECO:0000259" key="1">
    <source>
        <dbReference type="Pfam" id="PF06172"/>
    </source>
</evidence>
<dbReference type="PANTHER" id="PTHR33387">
    <property type="entry name" value="RMLC-LIKE JELLY ROLL FOLD PROTEIN"/>
    <property type="match status" value="1"/>
</dbReference>
<protein>
    <submittedName>
        <fullName evidence="2">RmlC-like cupin domain-containing protein</fullName>
    </submittedName>
</protein>
<dbReference type="Gene3D" id="2.60.120.10">
    <property type="entry name" value="Jelly Rolls"/>
    <property type="match status" value="1"/>
</dbReference>
<keyword evidence="3" id="KW-1185">Reference proteome</keyword>
<dbReference type="AlphaFoldDB" id="A0AAN6DRM7"/>
<dbReference type="InterPro" id="IPR009327">
    <property type="entry name" value="Cupin_DUF985"/>
</dbReference>
<dbReference type="SUPFAM" id="SSF51182">
    <property type="entry name" value="RmlC-like cupins"/>
    <property type="match status" value="1"/>
</dbReference>
<proteinExistence type="predicted"/>
<dbReference type="Proteomes" id="UP001203852">
    <property type="component" value="Unassembled WGS sequence"/>
</dbReference>
<dbReference type="InterPro" id="IPR011051">
    <property type="entry name" value="RmlC_Cupin_sf"/>
</dbReference>
<dbReference type="CDD" id="cd06121">
    <property type="entry name" value="cupin_YML079wp"/>
    <property type="match status" value="1"/>
</dbReference>
<dbReference type="EMBL" id="MU404359">
    <property type="protein sequence ID" value="KAI1609947.1"/>
    <property type="molecule type" value="Genomic_DNA"/>
</dbReference>